<accession>A0ABV4ADR3</accession>
<keyword evidence="2" id="KW-0540">Nuclease</keyword>
<dbReference type="CDD" id="cd00085">
    <property type="entry name" value="HNHc"/>
    <property type="match status" value="1"/>
</dbReference>
<protein>
    <submittedName>
        <fullName evidence="2">HNH endonuclease</fullName>
    </submittedName>
</protein>
<gene>
    <name evidence="2" type="ORF">AB5I84_00725</name>
</gene>
<keyword evidence="2" id="KW-0255">Endonuclease</keyword>
<proteinExistence type="predicted"/>
<organism evidence="2 3">
    <name type="scientific">Isoalcanivorax beigongshangi</name>
    <dbReference type="NCBI Taxonomy" id="3238810"/>
    <lineage>
        <taxon>Bacteria</taxon>
        <taxon>Pseudomonadati</taxon>
        <taxon>Pseudomonadota</taxon>
        <taxon>Gammaproteobacteria</taxon>
        <taxon>Oceanospirillales</taxon>
        <taxon>Alcanivoracaceae</taxon>
        <taxon>Isoalcanivorax</taxon>
    </lineage>
</organism>
<name>A0ABV4ADR3_9GAMM</name>
<dbReference type="EMBL" id="JBGCUO010000001">
    <property type="protein sequence ID" value="MEY1660667.1"/>
    <property type="molecule type" value="Genomic_DNA"/>
</dbReference>
<dbReference type="InterPro" id="IPR003615">
    <property type="entry name" value="HNH_nuc"/>
</dbReference>
<evidence type="ECO:0000259" key="1">
    <source>
        <dbReference type="SMART" id="SM00507"/>
    </source>
</evidence>
<dbReference type="Pfam" id="PF01844">
    <property type="entry name" value="HNH"/>
    <property type="match status" value="1"/>
</dbReference>
<dbReference type="SMART" id="SM00507">
    <property type="entry name" value="HNHc"/>
    <property type="match status" value="1"/>
</dbReference>
<dbReference type="Proteomes" id="UP001562065">
    <property type="component" value="Unassembled WGS sequence"/>
</dbReference>
<dbReference type="Gene3D" id="1.10.30.50">
    <property type="match status" value="1"/>
</dbReference>
<dbReference type="RefSeq" id="WP_369453912.1">
    <property type="nucleotide sequence ID" value="NZ_JBGCUO010000001.1"/>
</dbReference>
<dbReference type="GO" id="GO:0004519">
    <property type="term" value="F:endonuclease activity"/>
    <property type="evidence" value="ECO:0007669"/>
    <property type="project" value="UniProtKB-KW"/>
</dbReference>
<feature type="domain" description="HNH nuclease" evidence="1">
    <location>
        <begin position="1"/>
        <end position="58"/>
    </location>
</feature>
<evidence type="ECO:0000313" key="2">
    <source>
        <dbReference type="EMBL" id="MEY1660667.1"/>
    </source>
</evidence>
<comment type="caution">
    <text evidence="2">The sequence shown here is derived from an EMBL/GenBank/DDBJ whole genome shotgun (WGS) entry which is preliminary data.</text>
</comment>
<evidence type="ECO:0000313" key="3">
    <source>
        <dbReference type="Proteomes" id="UP001562065"/>
    </source>
</evidence>
<reference evidence="2 3" key="1">
    <citation type="submission" date="2024-07" db="EMBL/GenBank/DDBJ databases">
        <authorList>
            <person name="Ren Q."/>
        </authorList>
    </citation>
    <scope>NUCLEOTIDE SEQUENCE [LARGE SCALE GENOMIC DNA]</scope>
    <source>
        <strain evidence="2 3">REN37</strain>
    </source>
</reference>
<keyword evidence="3" id="KW-1185">Reference proteome</keyword>
<keyword evidence="2" id="KW-0378">Hydrolase</keyword>
<sequence>MAWVLHQAKGQCESCLAPAPFLREDGSAYLEVHHVQRLIDGGADTVENAIAVCPNCHRQLHYGADKKALAEAIRQRIERLGK</sequence>
<dbReference type="InterPro" id="IPR002711">
    <property type="entry name" value="HNH"/>
</dbReference>